<dbReference type="InterPro" id="IPR007111">
    <property type="entry name" value="NACHT_NTPase"/>
</dbReference>
<dbReference type="SUPFAM" id="SSF52540">
    <property type="entry name" value="P-loop containing nucleoside triphosphate hydrolases"/>
    <property type="match status" value="1"/>
</dbReference>
<evidence type="ECO:0000313" key="5">
    <source>
        <dbReference type="Proteomes" id="UP001159427"/>
    </source>
</evidence>
<dbReference type="Pfam" id="PF05729">
    <property type="entry name" value="NACHT"/>
    <property type="match status" value="1"/>
</dbReference>
<evidence type="ECO:0000259" key="3">
    <source>
        <dbReference type="PROSITE" id="PS50837"/>
    </source>
</evidence>
<evidence type="ECO:0000313" key="4">
    <source>
        <dbReference type="EMBL" id="CAH3021376.1"/>
    </source>
</evidence>
<comment type="caution">
    <text evidence="4">The sequence shown here is derived from an EMBL/GenBank/DDBJ whole genome shotgun (WGS) entry which is preliminary data.</text>
</comment>
<dbReference type="SUPFAM" id="SSF52047">
    <property type="entry name" value="RNI-like"/>
    <property type="match status" value="3"/>
</dbReference>
<dbReference type="Gene3D" id="3.80.10.10">
    <property type="entry name" value="Ribonuclease Inhibitor"/>
    <property type="match status" value="2"/>
</dbReference>
<keyword evidence="2" id="KW-0067">ATP-binding</keyword>
<organism evidence="4 5">
    <name type="scientific">Porites evermanni</name>
    <dbReference type="NCBI Taxonomy" id="104178"/>
    <lineage>
        <taxon>Eukaryota</taxon>
        <taxon>Metazoa</taxon>
        <taxon>Cnidaria</taxon>
        <taxon>Anthozoa</taxon>
        <taxon>Hexacorallia</taxon>
        <taxon>Scleractinia</taxon>
        <taxon>Fungiina</taxon>
        <taxon>Poritidae</taxon>
        <taxon>Porites</taxon>
    </lineage>
</organism>
<dbReference type="EMBL" id="CALNXI010000180">
    <property type="protein sequence ID" value="CAH3021376.1"/>
    <property type="molecule type" value="Genomic_DNA"/>
</dbReference>
<dbReference type="SUPFAM" id="SSF53756">
    <property type="entry name" value="UDP-Glycosyltransferase/glycogen phosphorylase"/>
    <property type="match status" value="1"/>
</dbReference>
<dbReference type="PROSITE" id="PS50837">
    <property type="entry name" value="NACHT"/>
    <property type="match status" value="1"/>
</dbReference>
<dbReference type="PANTHER" id="PTHR46844">
    <property type="entry name" value="SLR5058 PROTEIN"/>
    <property type="match status" value="1"/>
</dbReference>
<feature type="non-terminal residue" evidence="4">
    <location>
        <position position="1816"/>
    </location>
</feature>
<dbReference type="Gene3D" id="3.40.50.2000">
    <property type="entry name" value="Glycogen Phosphorylase B"/>
    <property type="match status" value="1"/>
</dbReference>
<accession>A0ABN8LYZ1</accession>
<keyword evidence="1" id="KW-0547">Nucleotide-binding</keyword>
<dbReference type="Proteomes" id="UP001159427">
    <property type="component" value="Unassembled WGS sequence"/>
</dbReference>
<sequence length="1816" mass="204449">MPGLGPDLWLSCLPEDHAVDCVIGHGAVLGRQVQIIKRHHHCKWIQVVHTSPEELGMYKEYEEHISRGEEKHQVEVELCKLADQVVAVGPKLADAFSGYLRPCGKDQDVLNLTPGVFSEFADVSQATEERNSFNVLVFGRGDSEDFQLKGYDIAAQAIAELKDTTYKLVFVGATRGEEDKVAKKLVEQGIGPSQLRVRCFNESREKLNDLFCEVDLAIMPSRTEGFGLAALEALSSGLPVLVSGNSGLAEALKKVPHGSSCVVMSDDPKDWASAIRAVRHKDREMRLGEFDLVRGAYAKKYSWKEQCDKLVERMKVISSEGGKSPTGKNNLINTKLISFQTHQRDFNLWTKLEGHYPQVIPQLQNNRDYSDLQVNHRLHCVAVIPHSLEHSLQLNKNQAKQTDKFDQTFRSPETIQYFRPVHTELTNQRIYHKKNLDGNGVHTAQVKFSTVPAKNLTSILTRPWEVYKNCLCSIQEFTSTDPLILFFSLGCSGDEQDFSVKATAVCSVYEKPILQYTRENKTFLNICFYETIVSNVFFVHSDDRAQPTYCDVPQFVQSSPGNIVRFFAPDRYRKPVLKMLRAEYGRRAKLKPLSWLNTMKLPLKNVYTRLKIISRRKADFQVENEELGMYDIFQALGESEDIKMTLAEGSPGTGKTTFCLKLAYDWARGEMPTNCSFPKFEFVLLLKCLDINGDLMEAIKEQLLPEDIKEESWTKLSDFITDIDNQERILIILDGLDELPEKSRPCVYELLNRRILPFCYVLATSRQETGIEFRKNCEFDLLLEIKGFTDEDAFQYIRKHFQNIGPGHPSKGESLIVEIKENDLLNALRNNPLNLILLCVVYEDYKGKLPTARTELYQVVVQCLLRRYCAKHSLMAPGENSVLEKQFEEDILALGELAWLCLLSERHGFRESELAALEIRYKGLVARDIGLLYKEESLKRLNPQHEFYFLHKTFQEYLAGAFIAQKLRENQLNLFERLSFDDLVVKYHGVFLFVSGILRRDASILFTQIGEELKNWGEWKWDSLAAATFFAASFRESGHDEEMATTLFSHIPFPQHIEMNLSDMNVVLPLINNNFNDQSANIFRVLEACKSFQTIQKPVEVTIHDAFDKKWDYPTVTKYIQFCSQLQTLSIFNSEVTLDLANTLHEGLSGNTTLSEFTVQVDGSIPCDAAVVIGEWLAARKSLRKVTFELHRVQGDAWASAIETGLSADTLLCSVDLQVYGPLNDTAINGLGKLLSNKALTTFSLIISGDMQDCLTAVIGNRVAQQTALKSFYLCVIGNLSLFSASVLRNSLLENRSLNDLKVTVHSEAPHNWHSVVENLYSAEKTSVTFDFHPDPCSRITDNDFAYFCPGVMEKGLETKQHLTVVLWGQLSCDGAEALCEVLARAPLTSLTFKVHGKLTDVVANCFARNVKRHKALSSLTVDIWGELTPGTETVLRGLSGNGINVRLSVHDLLVVPDESCNAIEVPVESPVSLTSLFLKVSDTRKERVTLSITDNSDETEDWAHLLGDALAENTSLTALDLTINNYLMTTDVWKDLGESLLRNSSLTVLDLAVNDYTNMAEGWECTLVNSLAKVTSLTTLSLAVSRYGEMRTCLAEGFGYSLMPLNSLCKLSVVINDSDTHDFWSNFLRNCLEENTSLTILCLTVNSYKEKKIDESSIHHPRKHWIEGLADGLASTTSLRELTVAINNITSAESSWTAILTEGSSVNESITSLAVTVSDYESLSCRRWAYDLNKGLARTKMLTTLTLTVNDYTEGERHEYLATLLGYGVQENTSLTELNLTVNIRSEVSEDWLPSLCDVFVKSASLKTLRLQVNN</sequence>
<reference evidence="4 5" key="1">
    <citation type="submission" date="2022-05" db="EMBL/GenBank/DDBJ databases">
        <authorList>
            <consortium name="Genoscope - CEA"/>
            <person name="William W."/>
        </authorList>
    </citation>
    <scope>NUCLEOTIDE SEQUENCE [LARGE SCALE GENOMIC DNA]</scope>
</reference>
<dbReference type="CDD" id="cd03801">
    <property type="entry name" value="GT4_PimA-like"/>
    <property type="match status" value="1"/>
</dbReference>
<feature type="domain" description="NACHT" evidence="3">
    <location>
        <begin position="643"/>
        <end position="766"/>
    </location>
</feature>
<evidence type="ECO:0000256" key="1">
    <source>
        <dbReference type="ARBA" id="ARBA00022741"/>
    </source>
</evidence>
<proteinExistence type="predicted"/>
<protein>
    <recommendedName>
        <fullName evidence="3">NACHT domain-containing protein</fullName>
    </recommendedName>
</protein>
<dbReference type="Pfam" id="PF20706">
    <property type="entry name" value="GT4-conflict"/>
    <property type="match status" value="1"/>
</dbReference>
<name>A0ABN8LYZ1_9CNID</name>
<gene>
    <name evidence="4" type="ORF">PEVE_00011176</name>
</gene>
<dbReference type="Gene3D" id="3.40.50.300">
    <property type="entry name" value="P-loop containing nucleotide triphosphate hydrolases"/>
    <property type="match status" value="1"/>
</dbReference>
<dbReference type="InterPro" id="IPR032675">
    <property type="entry name" value="LRR_dom_sf"/>
</dbReference>
<dbReference type="PANTHER" id="PTHR46844:SF1">
    <property type="entry name" value="SLR5058 PROTEIN"/>
    <property type="match status" value="1"/>
</dbReference>
<evidence type="ECO:0000256" key="2">
    <source>
        <dbReference type="ARBA" id="ARBA00022840"/>
    </source>
</evidence>
<dbReference type="InterPro" id="IPR027417">
    <property type="entry name" value="P-loop_NTPase"/>
</dbReference>
<keyword evidence="5" id="KW-1185">Reference proteome</keyword>